<dbReference type="VEuPathDB" id="VectorBase:AATE015639"/>
<dbReference type="PANTHER" id="PTHR10159">
    <property type="entry name" value="DUAL SPECIFICITY PROTEIN PHOSPHATASE"/>
    <property type="match status" value="1"/>
</dbReference>
<reference evidence="3" key="1">
    <citation type="submission" date="2022-08" db="UniProtKB">
        <authorList>
            <consortium name="EnsemblMetazoa"/>
        </authorList>
    </citation>
    <scope>IDENTIFICATION</scope>
    <source>
        <strain evidence="3">EBRO</strain>
    </source>
</reference>
<accession>A0A182JCR6</accession>
<proteinExistence type="predicted"/>
<protein>
    <submittedName>
        <fullName evidence="3">Uncharacterized protein</fullName>
    </submittedName>
</protein>
<sequence>MRRNSGCNRDSFSHTQLAAERVKINTLTSPDCCRLGSDCPSVEDEQRAVVAGATVTTPQGSAGRSKPAKTSSKMRMKHKSPCLMLRFMPTDKHAIHGQHKRHKDSCDDSSIASSTRVPLARSCSSPAVSYDIESHPASHVFPHLLLGNGRDAIDPSTVGANCVLNVTCQQPSGQLKPGLKYKQIPASDTPHQNIKQYFQEAFDFIVLIVPAGDLHHLHTTPSVLSLAASSIHGCDPPRKQ</sequence>
<dbReference type="GO" id="GO:0033550">
    <property type="term" value="F:MAP kinase tyrosine phosphatase activity"/>
    <property type="evidence" value="ECO:0007669"/>
    <property type="project" value="TreeGrafter"/>
</dbReference>
<organism evidence="3">
    <name type="scientific">Anopheles atroparvus</name>
    <name type="common">European mosquito</name>
    <dbReference type="NCBI Taxonomy" id="41427"/>
    <lineage>
        <taxon>Eukaryota</taxon>
        <taxon>Metazoa</taxon>
        <taxon>Ecdysozoa</taxon>
        <taxon>Arthropoda</taxon>
        <taxon>Hexapoda</taxon>
        <taxon>Insecta</taxon>
        <taxon>Pterygota</taxon>
        <taxon>Neoptera</taxon>
        <taxon>Endopterygota</taxon>
        <taxon>Diptera</taxon>
        <taxon>Nematocera</taxon>
        <taxon>Culicoidea</taxon>
        <taxon>Culicidae</taxon>
        <taxon>Anophelinae</taxon>
        <taxon>Anopheles</taxon>
    </lineage>
</organism>
<dbReference type="SUPFAM" id="SSF52799">
    <property type="entry name" value="(Phosphotyrosine protein) phosphatases II"/>
    <property type="match status" value="1"/>
</dbReference>
<dbReference type="STRING" id="41427.A0A182JCR6"/>
<dbReference type="PANTHER" id="PTHR10159:SF528">
    <property type="entry name" value="PUCKERED, ISOFORM A"/>
    <property type="match status" value="1"/>
</dbReference>
<dbReference type="AlphaFoldDB" id="A0A182JCR6"/>
<evidence type="ECO:0000256" key="1">
    <source>
        <dbReference type="ARBA" id="ARBA00022912"/>
    </source>
</evidence>
<feature type="region of interest" description="Disordered" evidence="2">
    <location>
        <begin position="53"/>
        <end position="75"/>
    </location>
</feature>
<keyword evidence="1" id="KW-0904">Protein phosphatase</keyword>
<dbReference type="GO" id="GO:0017017">
    <property type="term" value="F:MAP kinase tyrosine/serine/threonine phosphatase activity"/>
    <property type="evidence" value="ECO:0007669"/>
    <property type="project" value="TreeGrafter"/>
</dbReference>
<dbReference type="EnsemblMetazoa" id="AATE015639-RA">
    <property type="protein sequence ID" value="AATE015639-PA.1"/>
    <property type="gene ID" value="AATE015639"/>
</dbReference>
<dbReference type="InterPro" id="IPR029021">
    <property type="entry name" value="Prot-tyrosine_phosphatase-like"/>
</dbReference>
<dbReference type="Gene3D" id="3.90.190.10">
    <property type="entry name" value="Protein tyrosine phosphatase superfamily"/>
    <property type="match status" value="1"/>
</dbReference>
<evidence type="ECO:0000313" key="3">
    <source>
        <dbReference type="EnsemblMetazoa" id="AATE015639-PA.1"/>
    </source>
</evidence>
<dbReference type="GO" id="GO:0008330">
    <property type="term" value="F:protein tyrosine/threonine phosphatase activity"/>
    <property type="evidence" value="ECO:0007669"/>
    <property type="project" value="TreeGrafter"/>
</dbReference>
<dbReference type="GO" id="GO:0043409">
    <property type="term" value="P:negative regulation of MAPK cascade"/>
    <property type="evidence" value="ECO:0007669"/>
    <property type="project" value="TreeGrafter"/>
</dbReference>
<name>A0A182JCR6_ANOAO</name>
<evidence type="ECO:0000256" key="2">
    <source>
        <dbReference type="SAM" id="MobiDB-lite"/>
    </source>
</evidence>
<keyword evidence="1" id="KW-0378">Hydrolase</keyword>
<feature type="compositionally biased region" description="Polar residues" evidence="2">
    <location>
        <begin position="54"/>
        <end position="71"/>
    </location>
</feature>
<dbReference type="GO" id="GO:0005829">
    <property type="term" value="C:cytosol"/>
    <property type="evidence" value="ECO:0007669"/>
    <property type="project" value="TreeGrafter"/>
</dbReference>